<dbReference type="Proteomes" id="UP001346149">
    <property type="component" value="Unassembled WGS sequence"/>
</dbReference>
<feature type="domain" description="DUF4378" evidence="2">
    <location>
        <begin position="568"/>
        <end position="728"/>
    </location>
</feature>
<dbReference type="InterPro" id="IPR044257">
    <property type="entry name" value="TRM32-like"/>
</dbReference>
<feature type="region of interest" description="Disordered" evidence="1">
    <location>
        <begin position="495"/>
        <end position="515"/>
    </location>
</feature>
<reference evidence="3 4" key="1">
    <citation type="journal article" date="2023" name="Hortic Res">
        <title>Pangenome of water caltrop reveals structural variations and asymmetric subgenome divergence after allopolyploidization.</title>
        <authorList>
            <person name="Zhang X."/>
            <person name="Chen Y."/>
            <person name="Wang L."/>
            <person name="Yuan Y."/>
            <person name="Fang M."/>
            <person name="Shi L."/>
            <person name="Lu R."/>
            <person name="Comes H.P."/>
            <person name="Ma Y."/>
            <person name="Chen Y."/>
            <person name="Huang G."/>
            <person name="Zhou Y."/>
            <person name="Zheng Z."/>
            <person name="Qiu Y."/>
        </authorList>
    </citation>
    <scope>NUCLEOTIDE SEQUENCE [LARGE SCALE GENOMIC DNA]</scope>
    <source>
        <strain evidence="3">F231</strain>
    </source>
</reference>
<accession>A0AAN7LD45</accession>
<feature type="region of interest" description="Disordered" evidence="1">
    <location>
        <begin position="53"/>
        <end position="88"/>
    </location>
</feature>
<gene>
    <name evidence="3" type="ORF">SAY86_007224</name>
</gene>
<organism evidence="3 4">
    <name type="scientific">Trapa natans</name>
    <name type="common">Water chestnut</name>
    <dbReference type="NCBI Taxonomy" id="22666"/>
    <lineage>
        <taxon>Eukaryota</taxon>
        <taxon>Viridiplantae</taxon>
        <taxon>Streptophyta</taxon>
        <taxon>Embryophyta</taxon>
        <taxon>Tracheophyta</taxon>
        <taxon>Spermatophyta</taxon>
        <taxon>Magnoliopsida</taxon>
        <taxon>eudicotyledons</taxon>
        <taxon>Gunneridae</taxon>
        <taxon>Pentapetalae</taxon>
        <taxon>rosids</taxon>
        <taxon>malvids</taxon>
        <taxon>Myrtales</taxon>
        <taxon>Lythraceae</taxon>
        <taxon>Trapa</taxon>
    </lineage>
</organism>
<evidence type="ECO:0000313" key="4">
    <source>
        <dbReference type="Proteomes" id="UP001346149"/>
    </source>
</evidence>
<evidence type="ECO:0000313" key="3">
    <source>
        <dbReference type="EMBL" id="KAK4782850.1"/>
    </source>
</evidence>
<protein>
    <recommendedName>
        <fullName evidence="2">DUF4378 domain-containing protein</fullName>
    </recommendedName>
</protein>
<sequence>MKKHAQAIKSPTIHLEQGHPGCMPGILHILNYHHWHHFKKRLPYRWHIHGGTTTGEAKLGASSHTRNAGVSREHSNAQSRNSADKGKSKIVSMGKNFMRARLKSLISEGKSMRKAQGHRNLMPPGHLHSAPVYPSHQSKNSNDRILLNEKRAAGILPMRRASSAPPFDEVSTSDRLEDHWDPGLIKVNEEFLRKILHDKRNFVPPYASNSLSEASIPSKIKNIDESMSVKDKESLEDAHDHEERDGDSYVAFTPVLLPPLKDRRENPEARRRFRDIREKIKHLIQTDQDKQRILMDGVLDKMPSDQRVSEEKKEEHIKKRKECVINKDYCSSPQSEEKYESRMRRCRRTSSLDNSMQKYCELFDAIFRTEAKQHMQEGLDVRKNEEEAGLQAEREKRSLGRILSLPNLKSYSYGSEYSSPSGISTDTPYLDSQNQLQLDARLECGQLEENHADTKSTVLENLETEKGSSPAAEEYYDGASISALGVNCQEISQDHGTVTTSEEDSELPLRSRESEARDLPLIKQQEDLSIDKSTEFEGGVNLEDPEIGGEPLHDFLQFQVNINDVELFNFVKAVLEVSGLGGNEAPEVWKSVNQPVSYSVYEEVENYLLMDPECSGNELDGGDPDHLLLFDMTNEVLVDIYQQSLSYWPAPLARHCNIRQVPVGPHLLRAVWANITTYLGFRIVLDPSLTHVFRMDLEKGNRWMDLQFESECTCIEIEELIFDDLLKELISLDTFHPLTATEAKQNKQLFRHQQSYRTWVEELQGQSPNYGRGFPQ</sequence>
<feature type="region of interest" description="Disordered" evidence="1">
    <location>
        <begin position="225"/>
        <end position="246"/>
    </location>
</feature>
<evidence type="ECO:0000256" key="1">
    <source>
        <dbReference type="SAM" id="MobiDB-lite"/>
    </source>
</evidence>
<evidence type="ECO:0000259" key="2">
    <source>
        <dbReference type="Pfam" id="PF14309"/>
    </source>
</evidence>
<dbReference type="AlphaFoldDB" id="A0AAN7LD45"/>
<comment type="caution">
    <text evidence="3">The sequence shown here is derived from an EMBL/GenBank/DDBJ whole genome shotgun (WGS) entry which is preliminary data.</text>
</comment>
<name>A0AAN7LD45_TRANT</name>
<proteinExistence type="predicted"/>
<dbReference type="Pfam" id="PF14309">
    <property type="entry name" value="DUF4378"/>
    <property type="match status" value="1"/>
</dbReference>
<dbReference type="InterPro" id="IPR025486">
    <property type="entry name" value="DUF4378"/>
</dbReference>
<dbReference type="PANTHER" id="PTHR47071:SF9">
    <property type="entry name" value="TRM32-LIKE PROTEIN (DUF3741)"/>
    <property type="match status" value="1"/>
</dbReference>
<keyword evidence="4" id="KW-1185">Reference proteome</keyword>
<dbReference type="PANTHER" id="PTHR47071">
    <property type="entry name" value="PROTEIN TRM32"/>
    <property type="match status" value="1"/>
</dbReference>
<dbReference type="EMBL" id="JAXQNO010000015">
    <property type="protein sequence ID" value="KAK4782850.1"/>
    <property type="molecule type" value="Genomic_DNA"/>
</dbReference>